<evidence type="ECO:0008006" key="4">
    <source>
        <dbReference type="Google" id="ProtNLM"/>
    </source>
</evidence>
<reference evidence="2 3" key="1">
    <citation type="journal article" date="2022" name="Nat. Plants">
        <title>Genomes of leafy and leafless Platanthera orchids illuminate the evolution of mycoheterotrophy.</title>
        <authorList>
            <person name="Li M.H."/>
            <person name="Liu K.W."/>
            <person name="Li Z."/>
            <person name="Lu H.C."/>
            <person name="Ye Q.L."/>
            <person name="Zhang D."/>
            <person name="Wang J.Y."/>
            <person name="Li Y.F."/>
            <person name="Zhong Z.M."/>
            <person name="Liu X."/>
            <person name="Yu X."/>
            <person name="Liu D.K."/>
            <person name="Tu X.D."/>
            <person name="Liu B."/>
            <person name="Hao Y."/>
            <person name="Liao X.Y."/>
            <person name="Jiang Y.T."/>
            <person name="Sun W.H."/>
            <person name="Chen J."/>
            <person name="Chen Y.Q."/>
            <person name="Ai Y."/>
            <person name="Zhai J.W."/>
            <person name="Wu S.S."/>
            <person name="Zhou Z."/>
            <person name="Hsiao Y.Y."/>
            <person name="Wu W.L."/>
            <person name="Chen Y.Y."/>
            <person name="Lin Y.F."/>
            <person name="Hsu J.L."/>
            <person name="Li C.Y."/>
            <person name="Wang Z.W."/>
            <person name="Zhao X."/>
            <person name="Zhong W.Y."/>
            <person name="Ma X.K."/>
            <person name="Ma L."/>
            <person name="Huang J."/>
            <person name="Chen G.Z."/>
            <person name="Huang M.Z."/>
            <person name="Huang L."/>
            <person name="Peng D.H."/>
            <person name="Luo Y.B."/>
            <person name="Zou S.Q."/>
            <person name="Chen S.P."/>
            <person name="Lan S."/>
            <person name="Tsai W.C."/>
            <person name="Van de Peer Y."/>
            <person name="Liu Z.J."/>
        </authorList>
    </citation>
    <scope>NUCLEOTIDE SEQUENCE [LARGE SCALE GENOMIC DNA]</scope>
    <source>
        <strain evidence="2">Lor287</strain>
    </source>
</reference>
<accession>A0AAP0AT08</accession>
<feature type="region of interest" description="Disordered" evidence="1">
    <location>
        <begin position="319"/>
        <end position="370"/>
    </location>
</feature>
<dbReference type="Pfam" id="PF12014">
    <property type="entry name" value="Cyclin_D1_bind"/>
    <property type="match status" value="1"/>
</dbReference>
<keyword evidence="3" id="KW-1185">Reference proteome</keyword>
<evidence type="ECO:0000313" key="3">
    <source>
        <dbReference type="Proteomes" id="UP001418222"/>
    </source>
</evidence>
<feature type="compositionally biased region" description="Polar residues" evidence="1">
    <location>
        <begin position="234"/>
        <end position="244"/>
    </location>
</feature>
<dbReference type="EMBL" id="JBBWWQ010000021">
    <property type="protein sequence ID" value="KAK8913988.1"/>
    <property type="molecule type" value="Genomic_DNA"/>
</dbReference>
<proteinExistence type="predicted"/>
<comment type="caution">
    <text evidence="2">The sequence shown here is derived from an EMBL/GenBank/DDBJ whole genome shotgun (WGS) entry which is preliminary data.</text>
</comment>
<evidence type="ECO:0000256" key="1">
    <source>
        <dbReference type="SAM" id="MobiDB-lite"/>
    </source>
</evidence>
<dbReference type="GO" id="GO:0010343">
    <property type="term" value="P:singlet oxygen-mediated programmed cell death"/>
    <property type="evidence" value="ECO:0007669"/>
    <property type="project" value="InterPro"/>
</dbReference>
<feature type="region of interest" description="Disordered" evidence="1">
    <location>
        <begin position="234"/>
        <end position="253"/>
    </location>
</feature>
<name>A0AAP0AT08_9ASPA</name>
<gene>
    <name evidence="2" type="ORF">KSP39_PZI024102</name>
</gene>
<feature type="compositionally biased region" description="Acidic residues" evidence="1">
    <location>
        <begin position="346"/>
        <end position="367"/>
    </location>
</feature>
<sequence>MSATNGWAALRPPLFGSQSCLDPNLSPSPLQPLPQRRNALPGPRGAALRWSLLRAGRTTMTSTSCRCCGGGSSGVCSEWNWSRWNRHFSEMDHAENFHSALKFQLEDAIENEDFMEASKLKTAIAEETSKDVVAQLLSELRSAIEEERYHDASRLSRLPPGLVGWWVGFPEDLSNPFGRIVQIFPSVGRFVARSYSARQLLTKTSGTPLFEIFLVKDSNGEYITQVVILQPVKGNSTVSTSPPSKTDDGPLTDSEVTSVERAFAEEDVSDKTNEVAAEKGAGNIISKEPNEEGLKSVINFLKERMPGFKVKILNANKTEEVKAQSESVEQMKQEDEDKSSTKNEDSKEESDFENMLDGAESLDEDTAPTEGDRDMAVKLFIGGVLHNTEDVLSKSFNRLPAELKDIERDSFVLHISGRSDEPDIEERKATRVKVAAIASQAASDLMPPEVAKAWSMDTTKVSKDLREVVKFAVSQAQRRSRLSKTTVFNRIIADNSGLDPFEGLFVGAFGPFGTEVIQLQRKYGHWKDSDGTDSEIEFFEYVEAVKLTGDLNVPAGQVTFRAKIGKGNRLVNRGAYPEELGVVASYKGQGRIAEPGFRNPQWVDGMLVQLNGKGFGPHIRGTELGFVFIPPSPSQSFMVLFDRLKLPD</sequence>
<dbReference type="InterPro" id="IPR044680">
    <property type="entry name" value="EX1/2"/>
</dbReference>
<dbReference type="PANTHER" id="PTHR33917">
    <property type="entry name" value="PROTEIN EXECUTER 1, CHLOROPLASTIC"/>
    <property type="match status" value="1"/>
</dbReference>
<organism evidence="2 3">
    <name type="scientific">Platanthera zijinensis</name>
    <dbReference type="NCBI Taxonomy" id="2320716"/>
    <lineage>
        <taxon>Eukaryota</taxon>
        <taxon>Viridiplantae</taxon>
        <taxon>Streptophyta</taxon>
        <taxon>Embryophyta</taxon>
        <taxon>Tracheophyta</taxon>
        <taxon>Spermatophyta</taxon>
        <taxon>Magnoliopsida</taxon>
        <taxon>Liliopsida</taxon>
        <taxon>Asparagales</taxon>
        <taxon>Orchidaceae</taxon>
        <taxon>Orchidoideae</taxon>
        <taxon>Orchideae</taxon>
        <taxon>Orchidinae</taxon>
        <taxon>Platanthera</taxon>
    </lineage>
</organism>
<dbReference type="Proteomes" id="UP001418222">
    <property type="component" value="Unassembled WGS sequence"/>
</dbReference>
<protein>
    <recommendedName>
        <fullName evidence="4">Protein EXECUTER 2, chloroplastic</fullName>
    </recommendedName>
</protein>
<dbReference type="AlphaFoldDB" id="A0AAP0AT08"/>
<dbReference type="PANTHER" id="PTHR33917:SF2">
    <property type="entry name" value="PROTEIN EXECUTER 2, CHLOROPLASTIC"/>
    <property type="match status" value="1"/>
</dbReference>
<feature type="compositionally biased region" description="Basic and acidic residues" evidence="1">
    <location>
        <begin position="319"/>
        <end position="345"/>
    </location>
</feature>
<evidence type="ECO:0000313" key="2">
    <source>
        <dbReference type="EMBL" id="KAK8913988.1"/>
    </source>
</evidence>
<dbReference type="GO" id="GO:0042651">
    <property type="term" value="C:thylakoid membrane"/>
    <property type="evidence" value="ECO:0007669"/>
    <property type="project" value="TreeGrafter"/>
</dbReference>